<evidence type="ECO:0000256" key="5">
    <source>
        <dbReference type="ARBA" id="ARBA00022519"/>
    </source>
</evidence>
<comment type="caution">
    <text evidence="12">The sequence shown here is derived from an EMBL/GenBank/DDBJ whole genome shotgun (WGS) entry which is preliminary data.</text>
</comment>
<evidence type="ECO:0000256" key="8">
    <source>
        <dbReference type="ARBA" id="ARBA00022989"/>
    </source>
</evidence>
<evidence type="ECO:0000256" key="4">
    <source>
        <dbReference type="ARBA" id="ARBA00022475"/>
    </source>
</evidence>
<keyword evidence="10" id="KW-0732">Signal</keyword>
<dbReference type="PROSITE" id="PS52015">
    <property type="entry name" value="TONB_CTD"/>
    <property type="match status" value="1"/>
</dbReference>
<keyword evidence="13" id="KW-1185">Reference proteome</keyword>
<dbReference type="InterPro" id="IPR037682">
    <property type="entry name" value="TonB_C"/>
</dbReference>
<keyword evidence="3" id="KW-0813">Transport</keyword>
<evidence type="ECO:0000259" key="11">
    <source>
        <dbReference type="PROSITE" id="PS52015"/>
    </source>
</evidence>
<evidence type="ECO:0000256" key="7">
    <source>
        <dbReference type="ARBA" id="ARBA00022927"/>
    </source>
</evidence>
<gene>
    <name evidence="12" type="ORF">LEM8419_00763</name>
</gene>
<evidence type="ECO:0000256" key="10">
    <source>
        <dbReference type="SAM" id="SignalP"/>
    </source>
</evidence>
<keyword evidence="4" id="KW-1003">Cell membrane</keyword>
<dbReference type="SUPFAM" id="SSF74653">
    <property type="entry name" value="TolA/TonB C-terminal domain"/>
    <property type="match status" value="1"/>
</dbReference>
<evidence type="ECO:0000313" key="13">
    <source>
        <dbReference type="Proteomes" id="UP000837803"/>
    </source>
</evidence>
<dbReference type="Gene3D" id="3.30.1150.10">
    <property type="match status" value="1"/>
</dbReference>
<keyword evidence="9" id="KW-0472">Membrane</keyword>
<keyword evidence="5" id="KW-0997">Cell inner membrane</keyword>
<evidence type="ECO:0000256" key="9">
    <source>
        <dbReference type="ARBA" id="ARBA00023136"/>
    </source>
</evidence>
<dbReference type="RefSeq" id="WP_238749645.1">
    <property type="nucleotide sequence ID" value="NZ_CAKLPZ010000001.1"/>
</dbReference>
<dbReference type="InterPro" id="IPR006260">
    <property type="entry name" value="TonB/TolA_C"/>
</dbReference>
<reference evidence="12" key="1">
    <citation type="submission" date="2021-12" db="EMBL/GenBank/DDBJ databases">
        <authorList>
            <person name="Rodrigo-Torres L."/>
            <person name="Arahal R. D."/>
            <person name="Lucena T."/>
        </authorList>
    </citation>
    <scope>NUCLEOTIDE SEQUENCE</scope>
    <source>
        <strain evidence="12">CECT 8419</strain>
    </source>
</reference>
<proteinExistence type="inferred from homology"/>
<evidence type="ECO:0000256" key="6">
    <source>
        <dbReference type="ARBA" id="ARBA00022692"/>
    </source>
</evidence>
<evidence type="ECO:0000313" key="12">
    <source>
        <dbReference type="EMBL" id="CAH0999463.1"/>
    </source>
</evidence>
<comment type="subcellular location">
    <subcellularLocation>
        <location evidence="1">Cell inner membrane</location>
        <topology evidence="1">Single-pass membrane protein</topology>
        <orientation evidence="1">Periplasmic side</orientation>
    </subcellularLocation>
</comment>
<feature type="chain" id="PRO_5046963365" description="TonB C-terminal domain-containing protein" evidence="10">
    <location>
        <begin position="25"/>
        <end position="146"/>
    </location>
</feature>
<comment type="similarity">
    <text evidence="2">Belongs to the TonB family.</text>
</comment>
<evidence type="ECO:0000256" key="3">
    <source>
        <dbReference type="ARBA" id="ARBA00022448"/>
    </source>
</evidence>
<accession>A0ABN8F2X2</accession>
<dbReference type="PANTHER" id="PTHR33446:SF2">
    <property type="entry name" value="PROTEIN TONB"/>
    <property type="match status" value="1"/>
</dbReference>
<sequence>MRTITLTLLLLLCLSALPAQSRVAAVGAAPSVPPPIANPAIREAAVINRPVPAFPGGRAGFVSFLRQHLDYPAVAQEYAVEGTVIVTVEVQTDGAVHVLGVAEPVFAPLDTAALRAARKLPRFLPAVTEGQPVVRRLRIPFQFSLR</sequence>
<feature type="domain" description="TonB C-terminal" evidence="11">
    <location>
        <begin position="56"/>
        <end position="146"/>
    </location>
</feature>
<dbReference type="InterPro" id="IPR051045">
    <property type="entry name" value="TonB-dependent_transducer"/>
</dbReference>
<dbReference type="EMBL" id="CAKLPZ010000001">
    <property type="protein sequence ID" value="CAH0999463.1"/>
    <property type="molecule type" value="Genomic_DNA"/>
</dbReference>
<organism evidence="12 13">
    <name type="scientific">Neolewinella maritima</name>
    <dbReference type="NCBI Taxonomy" id="1383882"/>
    <lineage>
        <taxon>Bacteria</taxon>
        <taxon>Pseudomonadati</taxon>
        <taxon>Bacteroidota</taxon>
        <taxon>Saprospiria</taxon>
        <taxon>Saprospirales</taxon>
        <taxon>Lewinellaceae</taxon>
        <taxon>Neolewinella</taxon>
    </lineage>
</organism>
<dbReference type="Pfam" id="PF03544">
    <property type="entry name" value="TonB_C"/>
    <property type="match status" value="1"/>
</dbReference>
<keyword evidence="7" id="KW-0653">Protein transport</keyword>
<name>A0ABN8F2X2_9BACT</name>
<dbReference type="NCBIfam" id="TIGR01352">
    <property type="entry name" value="tonB_Cterm"/>
    <property type="match status" value="1"/>
</dbReference>
<keyword evidence="6" id="KW-0812">Transmembrane</keyword>
<evidence type="ECO:0000256" key="1">
    <source>
        <dbReference type="ARBA" id="ARBA00004383"/>
    </source>
</evidence>
<feature type="signal peptide" evidence="10">
    <location>
        <begin position="1"/>
        <end position="24"/>
    </location>
</feature>
<dbReference type="PANTHER" id="PTHR33446">
    <property type="entry name" value="PROTEIN TONB-RELATED"/>
    <property type="match status" value="1"/>
</dbReference>
<keyword evidence="8" id="KW-1133">Transmembrane helix</keyword>
<protein>
    <recommendedName>
        <fullName evidence="11">TonB C-terminal domain-containing protein</fullName>
    </recommendedName>
</protein>
<dbReference type="Proteomes" id="UP000837803">
    <property type="component" value="Unassembled WGS sequence"/>
</dbReference>
<evidence type="ECO:0000256" key="2">
    <source>
        <dbReference type="ARBA" id="ARBA00006555"/>
    </source>
</evidence>